<dbReference type="PRINTS" id="PR01438">
    <property type="entry name" value="UNVRSLSTRESS"/>
</dbReference>
<evidence type="ECO:0000259" key="2">
    <source>
        <dbReference type="Pfam" id="PF00582"/>
    </source>
</evidence>
<evidence type="ECO:0000313" key="4">
    <source>
        <dbReference type="Proteomes" id="UP000216001"/>
    </source>
</evidence>
<dbReference type="Pfam" id="PF00582">
    <property type="entry name" value="Usp"/>
    <property type="match status" value="1"/>
</dbReference>
<dbReference type="Gene3D" id="3.40.50.12370">
    <property type="match status" value="1"/>
</dbReference>
<sequence>MAADIIQKNCVIGCIDRSSSAIAVCQASVWIAQTLDLPLTLLHMNEKISTSAHHDLSGIIGFDTRETLLNELVDIEEKRARLTREEGRQLLMRAKKITQDLGLHDVNTLQRQGTLAEVLNQEDTHIVVLGRRGEQSELTGHIGRQLEGIIRLQKNSVLICKRNFTPPKKMMIAFDGSEEGERIIHRLTQVKLLADSDCYLVMYGNQDCQLKKAQNQLHQAGIQVKANLLEGDNSIVDELCNFAVQHHIDLIIMGAFGHSRLRQFFTGSHTTEMIHKTPVSLLIIR</sequence>
<organism evidence="3 4">
    <name type="scientific">Providencia rettgeri</name>
    <dbReference type="NCBI Taxonomy" id="587"/>
    <lineage>
        <taxon>Bacteria</taxon>
        <taxon>Pseudomonadati</taxon>
        <taxon>Pseudomonadota</taxon>
        <taxon>Gammaproteobacteria</taxon>
        <taxon>Enterobacterales</taxon>
        <taxon>Morganellaceae</taxon>
        <taxon>Providencia</taxon>
    </lineage>
</organism>
<dbReference type="AlphaFoldDB" id="A0A219X582"/>
<proteinExistence type="inferred from homology"/>
<comment type="similarity">
    <text evidence="1">Belongs to the universal stress protein A family.</text>
</comment>
<dbReference type="PANTHER" id="PTHR46268:SF6">
    <property type="entry name" value="UNIVERSAL STRESS PROTEIN UP12"/>
    <property type="match status" value="1"/>
</dbReference>
<evidence type="ECO:0000313" key="3">
    <source>
        <dbReference type="EMBL" id="OZS73059.1"/>
    </source>
</evidence>
<dbReference type="RefSeq" id="WP_071548921.1">
    <property type="nucleotide sequence ID" value="NZ_CP017672.1"/>
</dbReference>
<protein>
    <recommendedName>
        <fullName evidence="2">UspA domain-containing protein</fullName>
    </recommendedName>
</protein>
<comment type="caution">
    <text evidence="3">The sequence shown here is derived from an EMBL/GenBank/DDBJ whole genome shotgun (WGS) entry which is preliminary data.</text>
</comment>
<feature type="domain" description="UspA" evidence="2">
    <location>
        <begin position="214"/>
        <end position="285"/>
    </location>
</feature>
<dbReference type="InterPro" id="IPR006016">
    <property type="entry name" value="UspA"/>
</dbReference>
<reference evidence="3 4" key="1">
    <citation type="submission" date="2017-07" db="EMBL/GenBank/DDBJ databases">
        <title>blaIMP-27 on transferable plasmids in Proteus mirabilis and Providencia rettgeri.</title>
        <authorList>
            <person name="Potter R."/>
        </authorList>
    </citation>
    <scope>NUCLEOTIDE SEQUENCE [LARGE SCALE GENOMIC DNA]</scope>
    <source>
        <strain evidence="3 4">PR1</strain>
    </source>
</reference>
<dbReference type="CDD" id="cd00293">
    <property type="entry name" value="USP-like"/>
    <property type="match status" value="2"/>
</dbReference>
<name>A0A219X582_PRORE</name>
<accession>A0A219X582</accession>
<gene>
    <name evidence="3" type="ORF">CHI95_18900</name>
</gene>
<dbReference type="Proteomes" id="UP000216001">
    <property type="component" value="Unassembled WGS sequence"/>
</dbReference>
<evidence type="ECO:0000256" key="1">
    <source>
        <dbReference type="ARBA" id="ARBA00008791"/>
    </source>
</evidence>
<dbReference type="PANTHER" id="PTHR46268">
    <property type="entry name" value="STRESS RESPONSE PROTEIN NHAX"/>
    <property type="match status" value="1"/>
</dbReference>
<dbReference type="SUPFAM" id="SSF52402">
    <property type="entry name" value="Adenine nucleotide alpha hydrolases-like"/>
    <property type="match status" value="2"/>
</dbReference>
<dbReference type="KEGG" id="prg:RB151_P104567"/>
<dbReference type="InterPro" id="IPR006015">
    <property type="entry name" value="Universal_stress_UspA"/>
</dbReference>
<dbReference type="EMBL" id="NOWC01000027">
    <property type="protein sequence ID" value="OZS73059.1"/>
    <property type="molecule type" value="Genomic_DNA"/>
</dbReference>